<dbReference type="SUPFAM" id="SSF102405">
    <property type="entry name" value="MCP/YpsA-like"/>
    <property type="match status" value="1"/>
</dbReference>
<dbReference type="Pfam" id="PF03641">
    <property type="entry name" value="Lysine_decarbox"/>
    <property type="match status" value="1"/>
</dbReference>
<dbReference type="GO" id="GO:0016799">
    <property type="term" value="F:hydrolase activity, hydrolyzing N-glycosyl compounds"/>
    <property type="evidence" value="ECO:0007669"/>
    <property type="project" value="TreeGrafter"/>
</dbReference>
<keyword evidence="4" id="KW-1185">Reference proteome</keyword>
<keyword evidence="2" id="KW-0378">Hydrolase</keyword>
<dbReference type="Proteomes" id="UP000050934">
    <property type="component" value="Unassembled WGS sequence"/>
</dbReference>
<gene>
    <name evidence="3" type="ORF">IV45_GL000608</name>
</gene>
<dbReference type="NCBIfam" id="TIGR00730">
    <property type="entry name" value="Rossman fold protein, TIGR00730 family"/>
    <property type="match status" value="1"/>
</dbReference>
<dbReference type="Gene3D" id="3.40.50.450">
    <property type="match status" value="1"/>
</dbReference>
<comment type="caution">
    <text evidence="3">The sequence shown here is derived from an EMBL/GenBank/DDBJ whole genome shotgun (WGS) entry which is preliminary data.</text>
</comment>
<evidence type="ECO:0000256" key="1">
    <source>
        <dbReference type="ARBA" id="ARBA00006763"/>
    </source>
</evidence>
<dbReference type="GO" id="GO:0005829">
    <property type="term" value="C:cytosol"/>
    <property type="evidence" value="ECO:0007669"/>
    <property type="project" value="TreeGrafter"/>
</dbReference>
<dbReference type="GO" id="GO:0009691">
    <property type="term" value="P:cytokinin biosynthetic process"/>
    <property type="evidence" value="ECO:0007669"/>
    <property type="project" value="UniProtKB-UniRule"/>
</dbReference>
<dbReference type="AlphaFoldDB" id="A0A0R2I6M8"/>
<dbReference type="PATRIC" id="fig|396268.3.peg.616"/>
<name>A0A0R2I6M8_9LACO</name>
<comment type="similarity">
    <text evidence="1 2">Belongs to the LOG family.</text>
</comment>
<reference evidence="3 4" key="1">
    <citation type="journal article" date="2015" name="Genome Announc.">
        <title>Expanding the biotechnology potential of lactobacilli through comparative genomics of 213 strains and associated genera.</title>
        <authorList>
            <person name="Sun Z."/>
            <person name="Harris H.M."/>
            <person name="McCann A."/>
            <person name="Guo C."/>
            <person name="Argimon S."/>
            <person name="Zhang W."/>
            <person name="Yang X."/>
            <person name="Jeffery I.B."/>
            <person name="Cooney J.C."/>
            <person name="Kagawa T.F."/>
            <person name="Liu W."/>
            <person name="Song Y."/>
            <person name="Salvetti E."/>
            <person name="Wrobel A."/>
            <person name="Rasinkangas P."/>
            <person name="Parkhill J."/>
            <person name="Rea M.C."/>
            <person name="O'Sullivan O."/>
            <person name="Ritari J."/>
            <person name="Douillard F.P."/>
            <person name="Paul Ross R."/>
            <person name="Yang R."/>
            <person name="Briner A.E."/>
            <person name="Felis G.E."/>
            <person name="de Vos W.M."/>
            <person name="Barrangou R."/>
            <person name="Klaenhammer T.R."/>
            <person name="Caufield P.W."/>
            <person name="Cui Y."/>
            <person name="Zhang H."/>
            <person name="O'Toole P.W."/>
        </authorList>
    </citation>
    <scope>NUCLEOTIDE SEQUENCE [LARGE SCALE GENOMIC DNA]</scope>
    <source>
        <strain evidence="3 4">DSM 17896</strain>
    </source>
</reference>
<dbReference type="InterPro" id="IPR031100">
    <property type="entry name" value="LOG_fam"/>
</dbReference>
<sequence>MKQMIKRLAVFCGAKPGNDPDFMNMAQSFGADMVKRGIDLVYGGGQFGLMGEVANAVADNGGKVYGVITDQLDERGATLTSLHRLEVVPDMDTRKRRMMELADGIVAFPGGLGTLEEVSEAASWITLGNNKKPVVIYNYKGFYDPLINLLDEMHNQGFLEEQFKAAVHFSDNIDDLLQFMNSYHAPHHRVYHN</sequence>
<evidence type="ECO:0000256" key="2">
    <source>
        <dbReference type="RuleBase" id="RU363015"/>
    </source>
</evidence>
<proteinExistence type="inferred from homology"/>
<keyword evidence="2" id="KW-0203">Cytokinin biosynthesis</keyword>
<dbReference type="InterPro" id="IPR005269">
    <property type="entry name" value="LOG"/>
</dbReference>
<accession>A0A0R2I6M8</accession>
<organism evidence="3 4">
    <name type="scientific">Limosilactobacillus secaliphilus</name>
    <dbReference type="NCBI Taxonomy" id="396268"/>
    <lineage>
        <taxon>Bacteria</taxon>
        <taxon>Bacillati</taxon>
        <taxon>Bacillota</taxon>
        <taxon>Bacilli</taxon>
        <taxon>Lactobacillales</taxon>
        <taxon>Lactobacillaceae</taxon>
        <taxon>Limosilactobacillus</taxon>
    </lineage>
</organism>
<evidence type="ECO:0000313" key="3">
    <source>
        <dbReference type="EMBL" id="KRN58165.1"/>
    </source>
</evidence>
<protein>
    <recommendedName>
        <fullName evidence="2">Cytokinin riboside 5'-monophosphate phosphoribohydrolase</fullName>
        <ecNumber evidence="2">3.2.2.n1</ecNumber>
    </recommendedName>
</protein>
<evidence type="ECO:0000313" key="4">
    <source>
        <dbReference type="Proteomes" id="UP000050934"/>
    </source>
</evidence>
<dbReference type="EMBL" id="JQBW01000010">
    <property type="protein sequence ID" value="KRN58165.1"/>
    <property type="molecule type" value="Genomic_DNA"/>
</dbReference>
<dbReference type="PANTHER" id="PTHR31223">
    <property type="entry name" value="LOG FAMILY PROTEIN YJL055W"/>
    <property type="match status" value="1"/>
</dbReference>
<dbReference type="PANTHER" id="PTHR31223:SF70">
    <property type="entry name" value="LOG FAMILY PROTEIN YJL055W"/>
    <property type="match status" value="1"/>
</dbReference>
<dbReference type="EC" id="3.2.2.n1" evidence="2"/>
<dbReference type="STRING" id="396268.IV45_GL000608"/>